<dbReference type="InterPro" id="IPR007728">
    <property type="entry name" value="Pre-SET_dom"/>
</dbReference>
<feature type="compositionally biased region" description="Low complexity" evidence="5">
    <location>
        <begin position="17"/>
        <end position="35"/>
    </location>
</feature>
<dbReference type="Gramene" id="TraesROB_scaffold_053066_01G000100.1">
    <property type="protein sequence ID" value="TraesROB_scaffold_053066_01G000100.1"/>
    <property type="gene ID" value="TraesROB_scaffold_053066_01G000100"/>
</dbReference>
<feature type="compositionally biased region" description="Pro residues" evidence="5">
    <location>
        <begin position="103"/>
        <end position="132"/>
    </location>
</feature>
<dbReference type="SMART" id="SM00317">
    <property type="entry name" value="SET"/>
    <property type="match status" value="1"/>
</dbReference>
<dbReference type="RefSeq" id="XP_044353972.1">
    <property type="nucleotide sequence ID" value="XM_044498037.1"/>
</dbReference>
<feature type="domain" description="Pre-SET" evidence="7">
    <location>
        <begin position="471"/>
        <end position="535"/>
    </location>
</feature>
<dbReference type="GeneID" id="123075433"/>
<evidence type="ECO:0000313" key="10">
    <source>
        <dbReference type="Proteomes" id="UP000019116"/>
    </source>
</evidence>
<feature type="compositionally biased region" description="Pro residues" evidence="5">
    <location>
        <begin position="150"/>
        <end position="183"/>
    </location>
</feature>
<feature type="region of interest" description="Disordered" evidence="5">
    <location>
        <begin position="1"/>
        <end position="35"/>
    </location>
</feature>
<dbReference type="OrthoDB" id="5863934at2759"/>
<name>A0A3B6H220_WHEAT</name>
<dbReference type="InterPro" id="IPR015947">
    <property type="entry name" value="PUA-like_sf"/>
</dbReference>
<sequence>MAPAPVLLPTPDPSATPDPDAAPQAPAAAAAVPLTPEHCTAPSRLAARSDADAGAPTIPLTPELIALLRGELEPSPEDHSDFALRLRFTQQRLDAISPSLPSATPPPAPPQRPQSPLPPPTSHVPPPPPPPRAHADPLRASSSAASLPSAMPPPLRPPSPPPTRPNSPLPPPPPRAPSPPPPSAHANPAMEMVQLRVISAQEDTLHYRPLVRRARLAFEALWGRYHRNAENNPVPGSRNRADLRALGAMIKGRLCLNRDKRIVGPVPGVFVGDAFNYRAELLVVGLHNQTQADIGYVPASKLDGGHPVATSIVSSGRYLDDHDNGGVLIYTGSGGSPPNGGNLALTYSCNYGIEVRVIRCHDCHASPSGKLYVYDGLYKVFSTSEVCKFKLVRVPGQEALGSNTWRSARDLINQLDAKIQPPDYITLDMSKGKEAVPVPVRNSVDHDVFPLQFEYLARPEFPAPPAMPGHKCCTCINAKTACSETAGCACVKRSGGGGPAYNADGMLLRGRPVVYECGASCGCPASCPNRVTQRGTRHRLEVFRSTETDWGVRTLDLIQPGAFLCEFAGDVLLADDPRIANANANANTGASTEEWACFIDPRKFPTRWMEWGYAPAAVLPADGEEPPRFVQCPAPGYVLDISKRKNIAAYISHSSFVPNAFVQLVVRGDEDESCPHLMVFAMEIIPPMSELSIDYGLDQ</sequence>
<dbReference type="Pfam" id="PF00856">
    <property type="entry name" value="SET"/>
    <property type="match status" value="1"/>
</dbReference>
<comment type="subcellular location">
    <subcellularLocation>
        <location evidence="1">Chromosome</location>
    </subcellularLocation>
    <subcellularLocation>
        <location evidence="4">Nucleus</location>
    </subcellularLocation>
</comment>
<dbReference type="InterPro" id="IPR001214">
    <property type="entry name" value="SET_dom"/>
</dbReference>
<reference evidence="9" key="2">
    <citation type="submission" date="2018-10" db="UniProtKB">
        <authorList>
            <consortium name="EnsemblPlants"/>
        </authorList>
    </citation>
    <scope>IDENTIFICATION</scope>
</reference>
<keyword evidence="10" id="KW-1185">Reference proteome</keyword>
<evidence type="ECO:0000256" key="3">
    <source>
        <dbReference type="ARBA" id="ARBA00023242"/>
    </source>
</evidence>
<dbReference type="Gramene" id="TraesCS3D02G450700.1">
    <property type="protein sequence ID" value="TraesCS3D02G450700.1.cds1"/>
    <property type="gene ID" value="TraesCS3D02G450700"/>
</dbReference>
<evidence type="ECO:0000256" key="4">
    <source>
        <dbReference type="PROSITE-ProRule" id="PRU00358"/>
    </source>
</evidence>
<dbReference type="EnsemblPlants" id="TraesCS3D02G450700.1">
    <property type="protein sequence ID" value="TraesCS3D02G450700.1.cds1"/>
    <property type="gene ID" value="TraesCS3D02G450700"/>
</dbReference>
<evidence type="ECO:0000259" key="8">
    <source>
        <dbReference type="PROSITE" id="PS51015"/>
    </source>
</evidence>
<dbReference type="Gramene" id="TraesWEE_scaffold_057324_01G000100.1">
    <property type="protein sequence ID" value="TraesWEE_scaffold_057324_01G000100.1"/>
    <property type="gene ID" value="TraesWEE_scaffold_057324_01G000100"/>
</dbReference>
<evidence type="ECO:0008006" key="11">
    <source>
        <dbReference type="Google" id="ProtNLM"/>
    </source>
</evidence>
<dbReference type="SMR" id="A0A3B6H220"/>
<evidence type="ECO:0000259" key="7">
    <source>
        <dbReference type="PROSITE" id="PS50867"/>
    </source>
</evidence>
<evidence type="ECO:0000256" key="1">
    <source>
        <dbReference type="ARBA" id="ARBA00004286"/>
    </source>
</evidence>
<protein>
    <recommendedName>
        <fullName evidence="11">SET domain-containing protein</fullName>
    </recommendedName>
</protein>
<evidence type="ECO:0000259" key="6">
    <source>
        <dbReference type="PROSITE" id="PS50280"/>
    </source>
</evidence>
<dbReference type="SUPFAM" id="SSF88697">
    <property type="entry name" value="PUA domain-like"/>
    <property type="match status" value="1"/>
</dbReference>
<feature type="domain" description="YDG" evidence="8">
    <location>
        <begin position="264"/>
        <end position="409"/>
    </location>
</feature>
<dbReference type="GO" id="GO:0008270">
    <property type="term" value="F:zinc ion binding"/>
    <property type="evidence" value="ECO:0007669"/>
    <property type="project" value="InterPro"/>
</dbReference>
<gene>
    <name evidence="9" type="primary">LOC123075433</name>
</gene>
<dbReference type="GO" id="GO:0005634">
    <property type="term" value="C:nucleus"/>
    <property type="evidence" value="ECO:0007669"/>
    <property type="project" value="UniProtKB-SubCell"/>
</dbReference>
<reference evidence="9" key="1">
    <citation type="submission" date="2018-08" db="EMBL/GenBank/DDBJ databases">
        <authorList>
            <person name="Rossello M."/>
        </authorList>
    </citation>
    <scope>NUCLEOTIDE SEQUENCE [LARGE SCALE GENOMIC DNA]</scope>
    <source>
        <strain evidence="9">cv. Chinese Spring</strain>
    </source>
</reference>
<dbReference type="OMA" id="CTCINAK"/>
<dbReference type="InterPro" id="IPR046341">
    <property type="entry name" value="SET_dom_sf"/>
</dbReference>
<feature type="compositionally biased region" description="Pro residues" evidence="5">
    <location>
        <begin position="1"/>
        <end position="16"/>
    </location>
</feature>
<feature type="compositionally biased region" description="Low complexity" evidence="5">
    <location>
        <begin position="138"/>
        <end position="149"/>
    </location>
</feature>
<evidence type="ECO:0000313" key="9">
    <source>
        <dbReference type="EnsemblPlants" id="TraesCS3D02G450700.1.cds1"/>
    </source>
</evidence>
<proteinExistence type="predicted"/>
<dbReference type="Gramene" id="TraesARI3D03G02005910.1">
    <property type="protein sequence ID" value="TraesARI3D03G02005910.1.CDS1"/>
    <property type="gene ID" value="TraesARI3D03G02005910"/>
</dbReference>
<dbReference type="PANTHER" id="PTHR45660:SF12">
    <property type="entry name" value="YDG DOMAIN-CONTAINING PROTEIN"/>
    <property type="match status" value="1"/>
</dbReference>
<dbReference type="Gramene" id="TraesCLE_scaffold_068138_01G000100.1">
    <property type="protein sequence ID" value="TraesCLE_scaffold_068138_01G000100.1"/>
    <property type="gene ID" value="TraesCLE_scaffold_068138_01G000100"/>
</dbReference>
<feature type="domain" description="SET" evidence="6">
    <location>
        <begin position="538"/>
        <end position="696"/>
    </location>
</feature>
<dbReference type="PANTHER" id="PTHR45660">
    <property type="entry name" value="HISTONE-LYSINE N-METHYLTRANSFERASE SETMAR"/>
    <property type="match status" value="1"/>
</dbReference>
<dbReference type="InterPro" id="IPR036987">
    <property type="entry name" value="SRA-YDG_sf"/>
</dbReference>
<keyword evidence="3 4" id="KW-0539">Nucleus</keyword>
<keyword evidence="2" id="KW-0158">Chromosome</keyword>
<evidence type="ECO:0000256" key="5">
    <source>
        <dbReference type="SAM" id="MobiDB-lite"/>
    </source>
</evidence>
<dbReference type="Gene3D" id="2.170.270.10">
    <property type="entry name" value="SET domain"/>
    <property type="match status" value="1"/>
</dbReference>
<dbReference type="AlphaFoldDB" id="A0A3B6H220"/>
<dbReference type="SMART" id="SM00466">
    <property type="entry name" value="SRA"/>
    <property type="match status" value="1"/>
</dbReference>
<dbReference type="PROSITE" id="PS50867">
    <property type="entry name" value="PRE_SET"/>
    <property type="match status" value="1"/>
</dbReference>
<dbReference type="GO" id="GO:0003690">
    <property type="term" value="F:double-stranded DNA binding"/>
    <property type="evidence" value="ECO:0000318"/>
    <property type="project" value="GO_Central"/>
</dbReference>
<accession>A0A3B6H220</accession>
<dbReference type="GO" id="GO:0042054">
    <property type="term" value="F:histone methyltransferase activity"/>
    <property type="evidence" value="ECO:0000318"/>
    <property type="project" value="GO_Central"/>
</dbReference>
<dbReference type="PROSITE" id="PS51015">
    <property type="entry name" value="YDG"/>
    <property type="match status" value="1"/>
</dbReference>
<dbReference type="STRING" id="4565.A0A3B6H220"/>
<dbReference type="PROSITE" id="PS50280">
    <property type="entry name" value="SET"/>
    <property type="match status" value="1"/>
</dbReference>
<dbReference type="Proteomes" id="UP000019116">
    <property type="component" value="Chromosome 3D"/>
</dbReference>
<organism evidence="9">
    <name type="scientific">Triticum aestivum</name>
    <name type="common">Wheat</name>
    <dbReference type="NCBI Taxonomy" id="4565"/>
    <lineage>
        <taxon>Eukaryota</taxon>
        <taxon>Viridiplantae</taxon>
        <taxon>Streptophyta</taxon>
        <taxon>Embryophyta</taxon>
        <taxon>Tracheophyta</taxon>
        <taxon>Spermatophyta</taxon>
        <taxon>Magnoliopsida</taxon>
        <taxon>Liliopsida</taxon>
        <taxon>Poales</taxon>
        <taxon>Poaceae</taxon>
        <taxon>BOP clade</taxon>
        <taxon>Pooideae</taxon>
        <taxon>Triticodae</taxon>
        <taxon>Triticeae</taxon>
        <taxon>Triticinae</taxon>
        <taxon>Triticum</taxon>
    </lineage>
</organism>
<feature type="region of interest" description="Disordered" evidence="5">
    <location>
        <begin position="97"/>
        <end position="187"/>
    </location>
</feature>
<dbReference type="Gene3D" id="2.30.280.10">
    <property type="entry name" value="SRA-YDG"/>
    <property type="match status" value="1"/>
</dbReference>
<dbReference type="InterPro" id="IPR051357">
    <property type="entry name" value="H3K9_HMTase_SUVAR3-9"/>
</dbReference>
<dbReference type="InterPro" id="IPR003105">
    <property type="entry name" value="SRA_YDG"/>
</dbReference>
<dbReference type="Pfam" id="PF05033">
    <property type="entry name" value="Pre-SET"/>
    <property type="match status" value="1"/>
</dbReference>
<evidence type="ECO:0000256" key="2">
    <source>
        <dbReference type="ARBA" id="ARBA00022454"/>
    </source>
</evidence>
<dbReference type="SUPFAM" id="SSF82199">
    <property type="entry name" value="SET domain"/>
    <property type="match status" value="1"/>
</dbReference>
<dbReference type="GO" id="GO:0005694">
    <property type="term" value="C:chromosome"/>
    <property type="evidence" value="ECO:0007669"/>
    <property type="project" value="UniProtKB-SubCell"/>
</dbReference>
<dbReference type="SMART" id="SM00468">
    <property type="entry name" value="PreSET"/>
    <property type="match status" value="1"/>
</dbReference>
<dbReference type="Pfam" id="PF02182">
    <property type="entry name" value="SAD_SRA"/>
    <property type="match status" value="1"/>
</dbReference>
<dbReference type="Gramene" id="TraesCS3D03G0991400.1">
    <property type="protein sequence ID" value="TraesCS3D03G0991400.1.CDS1"/>
    <property type="gene ID" value="TraesCS3D03G0991400"/>
</dbReference>